<dbReference type="EMBL" id="CP015614">
    <property type="protein sequence ID" value="ANF53462.1"/>
    <property type="molecule type" value="Genomic_DNA"/>
</dbReference>
<protein>
    <submittedName>
        <fullName evidence="2">Uncharacterized protein</fullName>
    </submittedName>
</protein>
<dbReference type="InterPro" id="IPR027396">
    <property type="entry name" value="DsrEFH-like"/>
</dbReference>
<dbReference type="PANTHER" id="PTHR37691">
    <property type="entry name" value="BLR3518 PROTEIN"/>
    <property type="match status" value="1"/>
</dbReference>
<feature type="chain" id="PRO_5008004171" evidence="1">
    <location>
        <begin position="29"/>
        <end position="180"/>
    </location>
</feature>
<dbReference type="STRING" id="588932.DA69_00950"/>
<accession>A0A172Y2T1</accession>
<organism evidence="2 3">
    <name type="scientific">Brevundimonas naejangsanensis</name>
    <dbReference type="NCBI Taxonomy" id="588932"/>
    <lineage>
        <taxon>Bacteria</taxon>
        <taxon>Pseudomonadati</taxon>
        <taxon>Pseudomonadota</taxon>
        <taxon>Alphaproteobacteria</taxon>
        <taxon>Caulobacterales</taxon>
        <taxon>Caulobacteraceae</taxon>
        <taxon>Brevundimonas</taxon>
    </lineage>
</organism>
<dbReference type="Gene3D" id="3.40.1260.10">
    <property type="entry name" value="DsrEFH-like"/>
    <property type="match status" value="1"/>
</dbReference>
<dbReference type="RefSeq" id="WP_025977892.1">
    <property type="nucleotide sequence ID" value="NZ_CP015614.1"/>
</dbReference>
<dbReference type="InterPro" id="IPR003787">
    <property type="entry name" value="Sulphur_relay_DsrE/F-like"/>
</dbReference>
<dbReference type="Pfam" id="PF02635">
    <property type="entry name" value="DsrE"/>
    <property type="match status" value="1"/>
</dbReference>
<proteinExistence type="predicted"/>
<dbReference type="SUPFAM" id="SSF75169">
    <property type="entry name" value="DsrEFH-like"/>
    <property type="match status" value="1"/>
</dbReference>
<dbReference type="KEGG" id="bne:DA69_00950"/>
<keyword evidence="1" id="KW-0732">Signal</keyword>
<dbReference type="AlphaFoldDB" id="A0A172Y2T1"/>
<evidence type="ECO:0000256" key="1">
    <source>
        <dbReference type="SAM" id="SignalP"/>
    </source>
</evidence>
<feature type="signal peptide" evidence="1">
    <location>
        <begin position="1"/>
        <end position="28"/>
    </location>
</feature>
<gene>
    <name evidence="2" type="ORF">DA69_00950</name>
</gene>
<reference evidence="2 3" key="1">
    <citation type="journal article" date="2014" name="Genome Announc.">
        <title>Genome Sequence of a Promising Hydrogen-Producing Facultative Anaerobic Bacterium, Brevundimonas naejangsanensis Strain B1.</title>
        <authorList>
            <person name="Su H."/>
            <person name="Zhang T."/>
            <person name="Bao M."/>
            <person name="Jiang Y."/>
            <person name="Wang Y."/>
            <person name="Tan T."/>
        </authorList>
    </citation>
    <scope>NUCLEOTIDE SEQUENCE [LARGE SCALE GENOMIC DNA]</scope>
    <source>
        <strain evidence="2 3">B1</strain>
    </source>
</reference>
<dbReference type="PANTHER" id="PTHR37691:SF1">
    <property type="entry name" value="BLR3518 PROTEIN"/>
    <property type="match status" value="1"/>
</dbReference>
<name>A0A172Y2T1_9CAUL</name>
<evidence type="ECO:0000313" key="2">
    <source>
        <dbReference type="EMBL" id="ANF53462.1"/>
    </source>
</evidence>
<dbReference type="Proteomes" id="UP000077603">
    <property type="component" value="Chromosome"/>
</dbReference>
<dbReference type="OrthoDB" id="7206705at2"/>
<dbReference type="eggNOG" id="COG1416">
    <property type="taxonomic scope" value="Bacteria"/>
</dbReference>
<evidence type="ECO:0000313" key="3">
    <source>
        <dbReference type="Proteomes" id="UP000077603"/>
    </source>
</evidence>
<sequence length="180" mass="18314">MKAVLSAIVLALGALGVSTVALPSQAQAQTVVGHGAFTALPDAGEQPDAGRDYKVILDVAQGGPDDKPLKSLDRVARLTNLLEAGGVTGERRKIVAVLHGGATLATLSDAAWAARGKGEVNPNSALIRALLAAGVQVRLCGQSMVANGLTPADLEPGVQVDTAAMMTVIHHQQAGYALIL</sequence>
<keyword evidence="3" id="KW-1185">Reference proteome</keyword>